<sequence>MDPDSQHELELRGHIRYLLLDYAKTHLTTNYLNFSEDAVSELLSECLCIVPTTDPHSLTLPEDSFQALSRTLGLPDLKPWDEIWPADRNGIQLLRKSLTFSGKPRVERCWDDEDEFNYNSWIYRPMSPILTTRAIRDTPKLGSSVALKSIPKSQDDVLKSFKRVDSEVIEEPPRAKLEDALNLRLAIDSKSHSSMVSLFALSFPQMFPPHVNLHINSFLYSDSALPALSQPEFVPTFARVGRLGGAQELHTVKFDHPSISNALWGLLLMLPELAVVEDEDNDLYKQHMVIIDGWQTLAPSSPSSIGTPSLASGTSEIDELFLMSPAGSQPIPIQELMASRIDATEIPRSKKIGGTAQKAKLIGEGQSLGLFLSPFVSSTSIMSGETSNPRIVTTPRSSPRSSISLSILGQPPSLPDTRRPSEFSYKDAGTEDQQMDLDAVVSQLYAEVRECDPVNLILKERLDEKGGMLMDVPNMPQPTVHPPTSMNLPTTMHELLYSSITSKLGDNCHGFWRKVAGLKSLNMELSWKPFQKVPTDEEVARVEGGIQGTQFAQFADTENEELEALLEISAVSSDSVDSNIFRDWDCIERNIKPVDLVHSERFEAMLTREERQRLIRLSVDLENDRIESPAALHSLGDVGRTSHNKERLPSFYRADHVRLGKSSHTELEPQEAIFDESTKSTGWYRDRSQLDDSGVSFVHLPGSIGNETFDKDQFICDADLPQKADEENLPLAPDYPLSQRTFDGLDEDNDPDSFLFEVRDEDMGNGIFIPLSFESYHGHSNHPPHRHNSGQEIIPDTYLDEFPAYETNLLCDSLTPEVPTGHTTEVIDVGRRSNPACRYSESTSDTLTNATFDARSLADFLAWRNISVNQVSLNPPGTPRTATVAPDNTSPPEAHVTPESVFDRNTLFLPSPWLLPSTPHRYLTSLDLLQKRSIVRALGLPECAVELVERDTIGGVDLILDPHTAVIFASLMSLPTQCETLTASLSHQSWRYSRLLVIFEAFPSSLAYHSDPASTRLAPNPYTPPILKAIKKFRRDLGIAEALDNKYVSSMISFAFAGSVQEAALFTRYFGNYAEASDTTSGAVWGPRKWLDVDEQEGERDLANMDGMNAFAASIILYQETLQDFLDLAAEARVLEFGHLVGTERVTIFNEVLDRRYQLAMASSPPYTQASDDATMIQDG</sequence>
<keyword evidence="3" id="KW-1185">Reference proteome</keyword>
<evidence type="ECO:0000313" key="2">
    <source>
        <dbReference type="EMBL" id="KIM77149.1"/>
    </source>
</evidence>
<dbReference type="EMBL" id="KN833028">
    <property type="protein sequence ID" value="KIM77149.1"/>
    <property type="molecule type" value="Genomic_DNA"/>
</dbReference>
<protein>
    <submittedName>
        <fullName evidence="2">Uncharacterized protein</fullName>
    </submittedName>
</protein>
<feature type="region of interest" description="Disordered" evidence="1">
    <location>
        <begin position="874"/>
        <end position="895"/>
    </location>
</feature>
<accession>A0A0C3FBD5</accession>
<feature type="region of interest" description="Disordered" evidence="1">
    <location>
        <begin position="383"/>
        <end position="421"/>
    </location>
</feature>
<dbReference type="STRING" id="765440.A0A0C3FBD5"/>
<evidence type="ECO:0000256" key="1">
    <source>
        <dbReference type="SAM" id="MobiDB-lite"/>
    </source>
</evidence>
<dbReference type="HOGENOM" id="CLU_272015_0_0_1"/>
<gene>
    <name evidence="2" type="ORF">PILCRDRAFT_825707</name>
</gene>
<dbReference type="Proteomes" id="UP000054166">
    <property type="component" value="Unassembled WGS sequence"/>
</dbReference>
<organism evidence="2 3">
    <name type="scientific">Piloderma croceum (strain F 1598)</name>
    <dbReference type="NCBI Taxonomy" id="765440"/>
    <lineage>
        <taxon>Eukaryota</taxon>
        <taxon>Fungi</taxon>
        <taxon>Dikarya</taxon>
        <taxon>Basidiomycota</taxon>
        <taxon>Agaricomycotina</taxon>
        <taxon>Agaricomycetes</taxon>
        <taxon>Agaricomycetidae</taxon>
        <taxon>Atheliales</taxon>
        <taxon>Atheliaceae</taxon>
        <taxon>Piloderma</taxon>
    </lineage>
</organism>
<evidence type="ECO:0000313" key="3">
    <source>
        <dbReference type="Proteomes" id="UP000054166"/>
    </source>
</evidence>
<reference evidence="3" key="2">
    <citation type="submission" date="2015-01" db="EMBL/GenBank/DDBJ databases">
        <title>Evolutionary Origins and Diversification of the Mycorrhizal Mutualists.</title>
        <authorList>
            <consortium name="DOE Joint Genome Institute"/>
            <consortium name="Mycorrhizal Genomics Consortium"/>
            <person name="Kohler A."/>
            <person name="Kuo A."/>
            <person name="Nagy L.G."/>
            <person name="Floudas D."/>
            <person name="Copeland A."/>
            <person name="Barry K.W."/>
            <person name="Cichocki N."/>
            <person name="Veneault-Fourrey C."/>
            <person name="LaButti K."/>
            <person name="Lindquist E.A."/>
            <person name="Lipzen A."/>
            <person name="Lundell T."/>
            <person name="Morin E."/>
            <person name="Murat C."/>
            <person name="Riley R."/>
            <person name="Ohm R."/>
            <person name="Sun H."/>
            <person name="Tunlid A."/>
            <person name="Henrissat B."/>
            <person name="Grigoriev I.V."/>
            <person name="Hibbett D.S."/>
            <person name="Martin F."/>
        </authorList>
    </citation>
    <scope>NUCLEOTIDE SEQUENCE [LARGE SCALE GENOMIC DNA]</scope>
    <source>
        <strain evidence="3">F 1598</strain>
    </source>
</reference>
<feature type="compositionally biased region" description="Low complexity" evidence="1">
    <location>
        <begin position="393"/>
        <end position="408"/>
    </location>
</feature>
<dbReference type="OrthoDB" id="2422840at2759"/>
<reference evidence="2 3" key="1">
    <citation type="submission" date="2014-04" db="EMBL/GenBank/DDBJ databases">
        <authorList>
            <consortium name="DOE Joint Genome Institute"/>
            <person name="Kuo A."/>
            <person name="Tarkka M."/>
            <person name="Buscot F."/>
            <person name="Kohler A."/>
            <person name="Nagy L.G."/>
            <person name="Floudas D."/>
            <person name="Copeland A."/>
            <person name="Barry K.W."/>
            <person name="Cichocki N."/>
            <person name="Veneault-Fourrey C."/>
            <person name="LaButti K."/>
            <person name="Lindquist E.A."/>
            <person name="Lipzen A."/>
            <person name="Lundell T."/>
            <person name="Morin E."/>
            <person name="Murat C."/>
            <person name="Sun H."/>
            <person name="Tunlid A."/>
            <person name="Henrissat B."/>
            <person name="Grigoriev I.V."/>
            <person name="Hibbett D.S."/>
            <person name="Martin F."/>
            <person name="Nordberg H.P."/>
            <person name="Cantor M.N."/>
            <person name="Hua S.X."/>
        </authorList>
    </citation>
    <scope>NUCLEOTIDE SEQUENCE [LARGE SCALE GENOMIC DNA]</scope>
    <source>
        <strain evidence="2 3">F 1598</strain>
    </source>
</reference>
<name>A0A0C3FBD5_PILCF</name>
<dbReference type="AlphaFoldDB" id="A0A0C3FBD5"/>
<proteinExistence type="predicted"/>
<dbReference type="InParanoid" id="A0A0C3FBD5"/>